<dbReference type="Pfam" id="PF06966">
    <property type="entry name" value="DUF1295"/>
    <property type="match status" value="1"/>
</dbReference>
<dbReference type="Proteomes" id="UP000434342">
    <property type="component" value="Unassembled WGS sequence"/>
</dbReference>
<dbReference type="PANTHER" id="PTHR32251">
    <property type="entry name" value="3-OXO-5-ALPHA-STEROID 4-DEHYDROGENASE"/>
    <property type="match status" value="1"/>
</dbReference>
<keyword evidence="1" id="KW-0812">Transmembrane</keyword>
<keyword evidence="1" id="KW-0472">Membrane</keyword>
<evidence type="ECO:0000256" key="1">
    <source>
        <dbReference type="SAM" id="Phobius"/>
    </source>
</evidence>
<dbReference type="GO" id="GO:0016020">
    <property type="term" value="C:membrane"/>
    <property type="evidence" value="ECO:0007669"/>
    <property type="project" value="TreeGrafter"/>
</dbReference>
<dbReference type="PANTHER" id="PTHR32251:SF15">
    <property type="entry name" value="3-OXO-5-ALPHA-STEROID 4-DEHYDROGENASE (DUF1295)"/>
    <property type="match status" value="1"/>
</dbReference>
<dbReference type="EMBL" id="VUND01000003">
    <property type="protein sequence ID" value="MST61241.1"/>
    <property type="molecule type" value="Genomic_DNA"/>
</dbReference>
<protein>
    <submittedName>
        <fullName evidence="2">DUF1295 domain-containing protein</fullName>
    </submittedName>
</protein>
<feature type="transmembrane region" description="Helical" evidence="1">
    <location>
        <begin position="54"/>
        <end position="73"/>
    </location>
</feature>
<feature type="transmembrane region" description="Helical" evidence="1">
    <location>
        <begin position="202"/>
        <end position="220"/>
    </location>
</feature>
<comment type="caution">
    <text evidence="2">The sequence shown here is derived from an EMBL/GenBank/DDBJ whole genome shotgun (WGS) entry which is preliminary data.</text>
</comment>
<sequence>MQGFLVLLAVALVASACGFKKYVWFISIGYGAAVAAIGVALLVMFGARSGVASALQALLLVVYGCRLSGYLAYRELRSRSYNQKMKGEVKGNDSVTLGVRFAIWGSAALLYACQTSPVLFRMAAGGRTDAFLVVGLCVSVFGLAFETTADIQKNAAKRKNPRRFVDTGLFRIVRCPNYLGEMLFWTGTFVSGIGVYAGVAQWLAALLGYVGIIYVMFGGARRLEMRQNRSYGKDPAYQRYVRTTPIMLPFVPLYSVEKYTWLVA</sequence>
<dbReference type="PROSITE" id="PS50244">
    <property type="entry name" value="S5A_REDUCTASE"/>
    <property type="match status" value="1"/>
</dbReference>
<evidence type="ECO:0000313" key="3">
    <source>
        <dbReference type="Proteomes" id="UP000434342"/>
    </source>
</evidence>
<evidence type="ECO:0000313" key="2">
    <source>
        <dbReference type="EMBL" id="MST61241.1"/>
    </source>
</evidence>
<organism evidence="2 3">
    <name type="scientific">Parafannyhessea umbonata</name>
    <dbReference type="NCBI Taxonomy" id="604330"/>
    <lineage>
        <taxon>Bacteria</taxon>
        <taxon>Bacillati</taxon>
        <taxon>Actinomycetota</taxon>
        <taxon>Coriobacteriia</taxon>
        <taxon>Coriobacteriales</taxon>
        <taxon>Atopobiaceae</taxon>
        <taxon>Parafannyhessea</taxon>
    </lineage>
</organism>
<accession>A0A6N7WZ30</accession>
<proteinExistence type="predicted"/>
<keyword evidence="1" id="KW-1133">Transmembrane helix</keyword>
<dbReference type="Gene3D" id="1.20.120.1630">
    <property type="match status" value="1"/>
</dbReference>
<feature type="transmembrane region" description="Helical" evidence="1">
    <location>
        <begin position="130"/>
        <end position="149"/>
    </location>
</feature>
<name>A0A6N7WZ30_9ACTN</name>
<dbReference type="RefSeq" id="WP_154542334.1">
    <property type="nucleotide sequence ID" value="NZ_JALEUD010000137.1"/>
</dbReference>
<dbReference type="AlphaFoldDB" id="A0A6N7WZ30"/>
<reference evidence="2 3" key="1">
    <citation type="submission" date="2019-08" db="EMBL/GenBank/DDBJ databases">
        <title>In-depth cultivation of the pig gut microbiome towards novel bacterial diversity and tailored functional studies.</title>
        <authorList>
            <person name="Wylensek D."/>
            <person name="Hitch T.C.A."/>
            <person name="Clavel T."/>
        </authorList>
    </citation>
    <scope>NUCLEOTIDE SEQUENCE [LARGE SCALE GENOMIC DNA]</scope>
    <source>
        <strain evidence="2 3">WB01_CNA04</strain>
    </source>
</reference>
<feature type="transmembrane region" description="Helical" evidence="1">
    <location>
        <begin position="28"/>
        <end position="47"/>
    </location>
</feature>
<gene>
    <name evidence="2" type="ORF">FYJ69_10165</name>
</gene>
<dbReference type="InterPro" id="IPR010721">
    <property type="entry name" value="UstE-like"/>
</dbReference>